<dbReference type="InterPro" id="IPR036259">
    <property type="entry name" value="MFS_trans_sf"/>
</dbReference>
<evidence type="ECO:0000256" key="2">
    <source>
        <dbReference type="ARBA" id="ARBA00022692"/>
    </source>
</evidence>
<keyword evidence="8" id="KW-1185">Reference proteome</keyword>
<feature type="transmembrane region" description="Helical" evidence="5">
    <location>
        <begin position="322"/>
        <end position="340"/>
    </location>
</feature>
<dbReference type="Proteomes" id="UP000530660">
    <property type="component" value="Unassembled WGS sequence"/>
</dbReference>
<feature type="domain" description="Major facilitator superfamily (MFS) profile" evidence="6">
    <location>
        <begin position="81"/>
        <end position="564"/>
    </location>
</feature>
<feature type="transmembrane region" description="Helical" evidence="5">
    <location>
        <begin position="541"/>
        <end position="560"/>
    </location>
</feature>
<evidence type="ECO:0000256" key="1">
    <source>
        <dbReference type="ARBA" id="ARBA00004141"/>
    </source>
</evidence>
<keyword evidence="4 5" id="KW-0472">Membrane</keyword>
<dbReference type="OrthoDB" id="1044at2759"/>
<evidence type="ECO:0000256" key="4">
    <source>
        <dbReference type="ARBA" id="ARBA00023136"/>
    </source>
</evidence>
<evidence type="ECO:0000313" key="7">
    <source>
        <dbReference type="EMBL" id="KAF6002858.1"/>
    </source>
</evidence>
<keyword evidence="2 5" id="KW-0812">Transmembrane</keyword>
<dbReference type="SUPFAM" id="SSF103473">
    <property type="entry name" value="MFS general substrate transporter"/>
    <property type="match status" value="1"/>
</dbReference>
<evidence type="ECO:0000259" key="6">
    <source>
        <dbReference type="PROSITE" id="PS50850"/>
    </source>
</evidence>
<dbReference type="InterPro" id="IPR020846">
    <property type="entry name" value="MFS_dom"/>
</dbReference>
<evidence type="ECO:0000256" key="3">
    <source>
        <dbReference type="ARBA" id="ARBA00022989"/>
    </source>
</evidence>
<gene>
    <name evidence="7" type="ORF">F1559_004509</name>
</gene>
<feature type="transmembrane region" description="Helical" evidence="5">
    <location>
        <begin position="420"/>
        <end position="444"/>
    </location>
</feature>
<feature type="transmembrane region" description="Helical" evidence="5">
    <location>
        <begin position="456"/>
        <end position="474"/>
    </location>
</feature>
<reference evidence="7 8" key="1">
    <citation type="journal article" date="2020" name="J. Phycol.">
        <title>Comparative genome analysis reveals Cyanidiococcus gen. nov., a new extremophilic red algal genus sister to Cyanidioschyzon (Cyanidioschyzonaceae, Rhodophyta).</title>
        <authorList>
            <person name="Liu S.-L."/>
            <person name="Chiang Y.-R."/>
            <person name="Yoon H.S."/>
            <person name="Fu H.-Y."/>
        </authorList>
    </citation>
    <scope>NUCLEOTIDE SEQUENCE [LARGE SCALE GENOMIC DNA]</scope>
    <source>
        <strain evidence="7 8">THAL066</strain>
    </source>
</reference>
<dbReference type="AlphaFoldDB" id="A0A7J7IIL0"/>
<feature type="transmembrane region" description="Helical" evidence="5">
    <location>
        <begin position="142"/>
        <end position="159"/>
    </location>
</feature>
<dbReference type="PANTHER" id="PTHR24064">
    <property type="entry name" value="SOLUTE CARRIER FAMILY 22 MEMBER"/>
    <property type="match status" value="1"/>
</dbReference>
<keyword evidence="3 5" id="KW-1133">Transmembrane helix</keyword>
<feature type="transmembrane region" description="Helical" evidence="5">
    <location>
        <begin position="265"/>
        <end position="289"/>
    </location>
</feature>
<accession>A0A7J7IIL0</accession>
<feature type="transmembrane region" description="Helical" evidence="5">
    <location>
        <begin position="376"/>
        <end position="394"/>
    </location>
</feature>
<dbReference type="PROSITE" id="PS50850">
    <property type="entry name" value="MFS"/>
    <property type="match status" value="1"/>
</dbReference>
<dbReference type="Pfam" id="PF00083">
    <property type="entry name" value="Sugar_tr"/>
    <property type="match status" value="2"/>
</dbReference>
<dbReference type="Gene3D" id="1.20.1250.20">
    <property type="entry name" value="MFS general substrate transporter like domains"/>
    <property type="match status" value="1"/>
</dbReference>
<comment type="subcellular location">
    <subcellularLocation>
        <location evidence="1">Membrane</location>
        <topology evidence="1">Multi-pass membrane protein</topology>
    </subcellularLocation>
</comment>
<feature type="transmembrane region" description="Helical" evidence="5">
    <location>
        <begin position="192"/>
        <end position="214"/>
    </location>
</feature>
<organism evidence="7 8">
    <name type="scientific">Cyanidiococcus yangmingshanensis</name>
    <dbReference type="NCBI Taxonomy" id="2690220"/>
    <lineage>
        <taxon>Eukaryota</taxon>
        <taxon>Rhodophyta</taxon>
        <taxon>Bangiophyceae</taxon>
        <taxon>Cyanidiales</taxon>
        <taxon>Cyanidiaceae</taxon>
        <taxon>Cyanidiococcus</taxon>
    </lineage>
</organism>
<evidence type="ECO:0000313" key="8">
    <source>
        <dbReference type="Proteomes" id="UP000530660"/>
    </source>
</evidence>
<name>A0A7J7IIL0_9RHOD</name>
<feature type="transmembrane region" description="Helical" evidence="5">
    <location>
        <begin position="486"/>
        <end position="506"/>
    </location>
</feature>
<proteinExistence type="predicted"/>
<dbReference type="InterPro" id="IPR005828">
    <property type="entry name" value="MFS_sugar_transport-like"/>
</dbReference>
<dbReference type="GO" id="GO:0022857">
    <property type="term" value="F:transmembrane transporter activity"/>
    <property type="evidence" value="ECO:0007669"/>
    <property type="project" value="InterPro"/>
</dbReference>
<evidence type="ECO:0000256" key="5">
    <source>
        <dbReference type="SAM" id="Phobius"/>
    </source>
</evidence>
<feature type="transmembrane region" description="Helical" evidence="5">
    <location>
        <begin position="166"/>
        <end position="186"/>
    </location>
</feature>
<comment type="caution">
    <text evidence="7">The sequence shown here is derived from an EMBL/GenBank/DDBJ whole genome shotgun (WGS) entry which is preliminary data.</text>
</comment>
<protein>
    <recommendedName>
        <fullName evidence="6">Major facilitator superfamily (MFS) profile domain-containing protein</fullName>
    </recommendedName>
</protein>
<sequence>MADGEHYDVTEEERQQYATAVRTSFRDSAAYAPIMFGSGVILAYDSDVETDETGKPVASGPKEIPPRSDGGILGFARYMAASMFTGIGIFLEGWFTVNTGQVKTAWTNAYPTCFGTKPLPGTTCTGLAGSTCTTGTQKANTYSIFAGFMVGMLFFGLLGDRIGRRISMLFTVSTYFVSSIIITFAISQSANTIFVVFAIFYALFGFGIGGEYPLTASVAAEKRATRVMQETGGEGESTIYFTDALARQRARADERARTARRGETIALAFSMQGVGVVLGSVLLLIEFAISKQNSPNTDLALIPTYNNCAGYSTQALNYVWRSYYGIGAFLILLTLLYRFLILRENEIYLSAKRRRDTRETSEGLTIFGRMNRHYKYIFSFYWSRLLATCLGWFINDVSFYGNGLYSGPIFSALVPDNNLIVINGYILLKNTVALIGYFISAFIIDRKWCGRVRLQIFGFFWEAVFFFITAGAYVQMKDNSPRALLFVYIMTSFFTQVGPNVTTYVVSGELYPTVVRSTGKAGALISTAAFKTKTTNDIRTVFWVNAALSIFGAVFTWIFLPDATNLSLYEYDLQWELLTKGRLDEYGGEGINPKHLSPFERWTGRGKNYQPGWLVRFRNEELQRTGKGA</sequence>
<dbReference type="GO" id="GO:0016020">
    <property type="term" value="C:membrane"/>
    <property type="evidence" value="ECO:0007669"/>
    <property type="project" value="UniProtKB-SubCell"/>
</dbReference>
<dbReference type="EMBL" id="VWRR01000009">
    <property type="protein sequence ID" value="KAF6002858.1"/>
    <property type="molecule type" value="Genomic_DNA"/>
</dbReference>